<dbReference type="InterPro" id="IPR043894">
    <property type="entry name" value="MupG_C"/>
</dbReference>
<comment type="caution">
    <text evidence="3">The sequence shown here is derived from an EMBL/GenBank/DDBJ whole genome shotgun (WGS) entry which is preliminary data.</text>
</comment>
<dbReference type="EMBL" id="JAROCA020000002">
    <property type="protein sequence ID" value="MDY0406492.1"/>
    <property type="molecule type" value="Genomic_DNA"/>
</dbReference>
<dbReference type="RefSeq" id="WP_306066599.1">
    <property type="nucleotide sequence ID" value="NZ_JAROCA020000002.1"/>
</dbReference>
<evidence type="ECO:0000313" key="4">
    <source>
        <dbReference type="Proteomes" id="UP001228376"/>
    </source>
</evidence>
<sequence length="357" mass="40494">MLGISVYLAKDKQDFNKKWIKKAIKNGFSSIFTSLHIPEENPAAYKYLLQDLGDQAKNNGLDLIVDISPDSFRHIGLDVKDVEPLSRWGATGIRVDYGFTAKEIVDLSNRIKVFLNASTLTEKFLKELVHLGLNTKNTIAAHNFYPRPETGLSTKYVIKKNRFLKRYNIGTLAFIPGDGEKRQPLYEGLPTVESHRYESPVYAYLDLTENCLTDDVYVGDPSLTDQTLFTFKLLSEGIIPLKYKRENESDFKDFHVYLEEPKSNRLDAAQDVIRLEGSRVDLHNHGMLSPKNTIPRKKGAITIDNERYGRYAGEIHIALKDLDEDPKVNVIGHVVQADLPLLDYIHGGTAFILKQQP</sequence>
<dbReference type="Gene3D" id="3.20.20.70">
    <property type="entry name" value="Aldolase class I"/>
    <property type="match status" value="1"/>
</dbReference>
<proteinExistence type="predicted"/>
<feature type="domain" description="6-phospho-N-acetylmuramidase N-terminal" evidence="2">
    <location>
        <begin position="2"/>
        <end position="230"/>
    </location>
</feature>
<dbReference type="InterPro" id="IPR017853">
    <property type="entry name" value="GH"/>
</dbReference>
<dbReference type="Pfam" id="PF05913">
    <property type="entry name" value="MupG_C"/>
    <property type="match status" value="1"/>
</dbReference>
<protein>
    <submittedName>
        <fullName evidence="3">MupG family TIM beta-alpha barrel fold protein</fullName>
    </submittedName>
</protein>
<dbReference type="SUPFAM" id="SSF50891">
    <property type="entry name" value="Cyclophilin-like"/>
    <property type="match status" value="1"/>
</dbReference>
<name>A0ABU5CJG6_9BACI</name>
<feature type="domain" description="6-phospho-N-acetylmuramidase C-terminal" evidence="1">
    <location>
        <begin position="244"/>
        <end position="353"/>
    </location>
</feature>
<evidence type="ECO:0000259" key="2">
    <source>
        <dbReference type="Pfam" id="PF19200"/>
    </source>
</evidence>
<dbReference type="Gene3D" id="2.40.100.10">
    <property type="entry name" value="Cyclophilin-like"/>
    <property type="match status" value="1"/>
</dbReference>
<dbReference type="PANTHER" id="PTHR38435">
    <property type="match status" value="1"/>
</dbReference>
<evidence type="ECO:0000259" key="1">
    <source>
        <dbReference type="Pfam" id="PF05913"/>
    </source>
</evidence>
<dbReference type="Proteomes" id="UP001228376">
    <property type="component" value="Unassembled WGS sequence"/>
</dbReference>
<dbReference type="SUPFAM" id="SSF51445">
    <property type="entry name" value="(Trans)glycosidases"/>
    <property type="match status" value="1"/>
</dbReference>
<dbReference type="InterPro" id="IPR029000">
    <property type="entry name" value="Cyclophilin-like_dom_sf"/>
</dbReference>
<dbReference type="InterPro" id="IPR008589">
    <property type="entry name" value="MupG"/>
</dbReference>
<organism evidence="3 4">
    <name type="scientific">Tigheibacillus jepli</name>
    <dbReference type="NCBI Taxonomy" id="3035914"/>
    <lineage>
        <taxon>Bacteria</taxon>
        <taxon>Bacillati</taxon>
        <taxon>Bacillota</taxon>
        <taxon>Bacilli</taxon>
        <taxon>Bacillales</taxon>
        <taxon>Bacillaceae</taxon>
        <taxon>Tigheibacillus</taxon>
    </lineage>
</organism>
<accession>A0ABU5CJG6</accession>
<keyword evidence="4" id="KW-1185">Reference proteome</keyword>
<dbReference type="InterPro" id="IPR043797">
    <property type="entry name" value="MupG_N"/>
</dbReference>
<evidence type="ECO:0000313" key="3">
    <source>
        <dbReference type="EMBL" id="MDY0406492.1"/>
    </source>
</evidence>
<gene>
    <name evidence="3" type="ORF">P5G51_014975</name>
</gene>
<dbReference type="PANTHER" id="PTHR38435:SF2">
    <property type="entry name" value="DUF871 DOMAIN-CONTAINING PROTEIN"/>
    <property type="match status" value="1"/>
</dbReference>
<dbReference type="InterPro" id="IPR013785">
    <property type="entry name" value="Aldolase_TIM"/>
</dbReference>
<dbReference type="Pfam" id="PF19200">
    <property type="entry name" value="MupG_N"/>
    <property type="match status" value="1"/>
</dbReference>
<reference evidence="3 4" key="1">
    <citation type="submission" date="2023-10" db="EMBL/GenBank/DDBJ databases">
        <title>179-bfca-hs.</title>
        <authorList>
            <person name="Miliotis G."/>
            <person name="Sengupta P."/>
            <person name="Hameed A."/>
            <person name="Chuvochina M."/>
            <person name="Mcdonagh F."/>
            <person name="Simpson A.C."/>
            <person name="Singh N.K."/>
            <person name="Rekha P.D."/>
            <person name="Raman K."/>
            <person name="Hugenholtz P."/>
            <person name="Venkateswaran K."/>
        </authorList>
    </citation>
    <scope>NUCLEOTIDE SEQUENCE [LARGE SCALE GENOMIC DNA]</scope>
    <source>
        <strain evidence="3 4">179-BFC-A-HS</strain>
    </source>
</reference>